<dbReference type="Proteomes" id="UP000035009">
    <property type="component" value="Unassembled WGS sequence"/>
</dbReference>
<evidence type="ECO:0000313" key="1">
    <source>
        <dbReference type="EMBL" id="GAC78240.1"/>
    </source>
</evidence>
<dbReference type="InterPro" id="IPR010775">
    <property type="entry name" value="DUF1365"/>
</dbReference>
<dbReference type="Pfam" id="PF07103">
    <property type="entry name" value="DUF1365"/>
    <property type="match status" value="1"/>
</dbReference>
<reference evidence="1 2" key="1">
    <citation type="submission" date="2013-02" db="EMBL/GenBank/DDBJ databases">
        <title>Whole genome shotgun sequence of Gordonia malaquae NBRC 108250.</title>
        <authorList>
            <person name="Yoshida I."/>
            <person name="Hosoyama A."/>
            <person name="Tsuchikane K."/>
            <person name="Ando Y."/>
            <person name="Baba S."/>
            <person name="Ohji S."/>
            <person name="Hamada M."/>
            <person name="Tamura T."/>
            <person name="Yamazoe A."/>
            <person name="Yamazaki S."/>
            <person name="Fujita N."/>
        </authorList>
    </citation>
    <scope>NUCLEOTIDE SEQUENCE [LARGE SCALE GENOMIC DNA]</scope>
    <source>
        <strain evidence="1 2">NBRC 108250</strain>
    </source>
</reference>
<dbReference type="RefSeq" id="WP_008376101.1">
    <property type="nucleotide sequence ID" value="NZ_BAOP01000002.1"/>
</dbReference>
<protein>
    <recommendedName>
        <fullName evidence="3">DUF1365 domain-containing protein</fullName>
    </recommendedName>
</protein>
<sequence length="249" mass="27672">MTRAQIVPVRISHIRRSPVDHRFTHRSLQWLVDLDGLPRLPFGVRGLARFAAADHFARETGPHESLRAKLDDAVRALGVPAPTGRVTALLSPRVAGYTFNPLSVYWCHDRAGRLEYVVAEVHNTYGGRHCYVVRTDEGGRATVAKDFYVSPFNDVDGDYRLRLPEPTADGRVSVAVVLERPGMPPFTATMTGRARPATVPAVLMANLTSPFAPWMVAARIRIHGIRLWAAGLPIVPRDRTRTTDREVAR</sequence>
<name>M3UG81_GORML</name>
<accession>M3UG81</accession>
<dbReference type="STRING" id="410332.SAMN04488550_3623"/>
<dbReference type="EMBL" id="BAOP01000002">
    <property type="protein sequence ID" value="GAC78240.1"/>
    <property type="molecule type" value="Genomic_DNA"/>
</dbReference>
<evidence type="ECO:0008006" key="3">
    <source>
        <dbReference type="Google" id="ProtNLM"/>
    </source>
</evidence>
<evidence type="ECO:0000313" key="2">
    <source>
        <dbReference type="Proteomes" id="UP000035009"/>
    </source>
</evidence>
<dbReference type="PANTHER" id="PTHR33973">
    <property type="entry name" value="OS07G0153300 PROTEIN"/>
    <property type="match status" value="1"/>
</dbReference>
<dbReference type="eggNOG" id="COG3496">
    <property type="taxonomic scope" value="Bacteria"/>
</dbReference>
<keyword evidence="2" id="KW-1185">Reference proteome</keyword>
<organism evidence="1 2">
    <name type="scientific">Gordonia malaquae NBRC 108250</name>
    <dbReference type="NCBI Taxonomy" id="1223542"/>
    <lineage>
        <taxon>Bacteria</taxon>
        <taxon>Bacillati</taxon>
        <taxon>Actinomycetota</taxon>
        <taxon>Actinomycetes</taxon>
        <taxon>Mycobacteriales</taxon>
        <taxon>Gordoniaceae</taxon>
        <taxon>Gordonia</taxon>
    </lineage>
</organism>
<proteinExistence type="predicted"/>
<gene>
    <name evidence="1" type="ORF">GM1_002_02180</name>
</gene>
<dbReference type="OrthoDB" id="9778801at2"/>
<comment type="caution">
    <text evidence="1">The sequence shown here is derived from an EMBL/GenBank/DDBJ whole genome shotgun (WGS) entry which is preliminary data.</text>
</comment>
<dbReference type="AlphaFoldDB" id="M3UG81"/>
<dbReference type="PANTHER" id="PTHR33973:SF4">
    <property type="entry name" value="OS07G0153300 PROTEIN"/>
    <property type="match status" value="1"/>
</dbReference>